<dbReference type="Gene3D" id="3.90.190.10">
    <property type="entry name" value="Protein tyrosine phosphatase superfamily"/>
    <property type="match status" value="1"/>
</dbReference>
<gene>
    <name evidence="1" type="ORF">CDN99_15065</name>
</gene>
<protein>
    <submittedName>
        <fullName evidence="1">Uncharacterized protein</fullName>
    </submittedName>
</protein>
<dbReference type="Proteomes" id="UP000197468">
    <property type="component" value="Unassembled WGS sequence"/>
</dbReference>
<evidence type="ECO:0000313" key="2">
    <source>
        <dbReference type="Proteomes" id="UP000197468"/>
    </source>
</evidence>
<dbReference type="OrthoDB" id="9168602at2"/>
<keyword evidence="2" id="KW-1185">Reference proteome</keyword>
<reference evidence="1 2" key="1">
    <citation type="journal article" date="2008" name="Int. J. Syst. Evol. Microbiol.">
        <title>Description of Roseateles aquatilis sp. nov. and Roseateles terrae sp. nov., in the class Betaproteobacteria, and emended description of the genus Roseateles.</title>
        <authorList>
            <person name="Gomila M."/>
            <person name="Bowien B."/>
            <person name="Falsen E."/>
            <person name="Moore E.R."/>
            <person name="Lalucat J."/>
        </authorList>
    </citation>
    <scope>NUCLEOTIDE SEQUENCE [LARGE SCALE GENOMIC DNA]</scope>
    <source>
        <strain evidence="1 2">CCUG 48205</strain>
    </source>
</reference>
<evidence type="ECO:0000313" key="1">
    <source>
        <dbReference type="EMBL" id="OWQ88799.1"/>
    </source>
</evidence>
<comment type="caution">
    <text evidence="1">The sequence shown here is derived from an EMBL/GenBank/DDBJ whole genome shotgun (WGS) entry which is preliminary data.</text>
</comment>
<dbReference type="SUPFAM" id="SSF52799">
    <property type="entry name" value="(Phosphotyrosine protein) phosphatases II"/>
    <property type="match status" value="1"/>
</dbReference>
<proteinExistence type="predicted"/>
<dbReference type="AlphaFoldDB" id="A0A246J8G8"/>
<organism evidence="1 2">
    <name type="scientific">Roseateles aquatilis</name>
    <dbReference type="NCBI Taxonomy" id="431061"/>
    <lineage>
        <taxon>Bacteria</taxon>
        <taxon>Pseudomonadati</taxon>
        <taxon>Pseudomonadota</taxon>
        <taxon>Betaproteobacteria</taxon>
        <taxon>Burkholderiales</taxon>
        <taxon>Sphaerotilaceae</taxon>
        <taxon>Roseateles</taxon>
    </lineage>
</organism>
<accession>A0A246J8G8</accession>
<dbReference type="InterPro" id="IPR029021">
    <property type="entry name" value="Prot-tyrosine_phosphatase-like"/>
</dbReference>
<dbReference type="EMBL" id="NIOF01000006">
    <property type="protein sequence ID" value="OWQ88799.1"/>
    <property type="molecule type" value="Genomic_DNA"/>
</dbReference>
<sequence>MRIPLLHRLPFLSGSHREATPNPLDFRPLPSGTDKADAKVWTERLGDAQRLLGEMKRDIDLSVARAAQRPVQSMAAPMRAISPLTLLKTLLPGQKRGEAPAPELHANRVAQGAVVMAAPRDKEAVLWAAACVQHHIGHVVDLSTFPESQAIGSCMGRGDHRTRGRLIARFDAQPTFGEVATAHKDVKMDRVQVALSGAKHGEDFGTQNLLWTRVPISAGHAISPRLLLDLCRHLERQPLPRGESVAFQCADGGDRGAVFAAAHALHQRFRAGSLDRHNLQDAVQEACGQLRLKRDVALFGGAESIASLLSFGDLLIGGGGGPRSILKSTTSTAARAPVKTPVTSGDRRIRFNETTEVQGFSDRSAAKRSLGRFNGALGAPLEQLKEEKNLNRGRRKG</sequence>
<dbReference type="RefSeq" id="WP_088385685.1">
    <property type="nucleotide sequence ID" value="NZ_NIOF01000006.1"/>
</dbReference>
<name>A0A246J8G8_9BURK</name>